<feature type="domain" description="Peptidase S1" evidence="3">
    <location>
        <begin position="376"/>
        <end position="638"/>
    </location>
</feature>
<dbReference type="CDD" id="cd00190">
    <property type="entry name" value="Tryp_SPc"/>
    <property type="match status" value="2"/>
</dbReference>
<evidence type="ECO:0000256" key="2">
    <source>
        <dbReference type="RuleBase" id="RU363034"/>
    </source>
</evidence>
<dbReference type="InterPro" id="IPR001254">
    <property type="entry name" value="Trypsin_dom"/>
</dbReference>
<dbReference type="InterPro" id="IPR001314">
    <property type="entry name" value="Peptidase_S1A"/>
</dbReference>
<evidence type="ECO:0000256" key="1">
    <source>
        <dbReference type="ARBA" id="ARBA00023157"/>
    </source>
</evidence>
<dbReference type="GO" id="GO:0004252">
    <property type="term" value="F:serine-type endopeptidase activity"/>
    <property type="evidence" value="ECO:0007669"/>
    <property type="project" value="InterPro"/>
</dbReference>
<reference evidence="4" key="1">
    <citation type="submission" date="2020-11" db="EMBL/GenBank/DDBJ databases">
        <authorList>
            <person name="Tran Van P."/>
        </authorList>
    </citation>
    <scope>NUCLEOTIDE SEQUENCE</scope>
</reference>
<proteinExistence type="predicted"/>
<dbReference type="InterPro" id="IPR043504">
    <property type="entry name" value="Peptidase_S1_PA_chymotrypsin"/>
</dbReference>
<keyword evidence="2" id="KW-0720">Serine protease</keyword>
<keyword evidence="5" id="KW-1185">Reference proteome</keyword>
<protein>
    <recommendedName>
        <fullName evidence="3">Peptidase S1 domain-containing protein</fullName>
    </recommendedName>
</protein>
<dbReference type="SMART" id="SM00020">
    <property type="entry name" value="Tryp_SPc"/>
    <property type="match status" value="2"/>
</dbReference>
<evidence type="ECO:0000313" key="4">
    <source>
        <dbReference type="EMBL" id="CAD7635852.1"/>
    </source>
</evidence>
<dbReference type="InterPro" id="IPR009003">
    <property type="entry name" value="Peptidase_S1_PA"/>
</dbReference>
<keyword evidence="1" id="KW-1015">Disulfide bond</keyword>
<accession>A0A7R9L694</accession>
<evidence type="ECO:0000259" key="3">
    <source>
        <dbReference type="PROSITE" id="PS50240"/>
    </source>
</evidence>
<dbReference type="GO" id="GO:0006508">
    <property type="term" value="P:proteolysis"/>
    <property type="evidence" value="ECO:0007669"/>
    <property type="project" value="UniProtKB-KW"/>
</dbReference>
<name>A0A7R9L694_9ACAR</name>
<dbReference type="OrthoDB" id="7754674at2759"/>
<evidence type="ECO:0000313" key="5">
    <source>
        <dbReference type="Proteomes" id="UP000759131"/>
    </source>
</evidence>
<keyword evidence="2" id="KW-0645">Protease</keyword>
<dbReference type="PRINTS" id="PR00722">
    <property type="entry name" value="CHYMOTRYPSIN"/>
</dbReference>
<feature type="non-terminal residue" evidence="4">
    <location>
        <position position="1"/>
    </location>
</feature>
<feature type="non-terminal residue" evidence="4">
    <location>
        <position position="651"/>
    </location>
</feature>
<keyword evidence="2" id="KW-0378">Hydrolase</keyword>
<dbReference type="EMBL" id="OC872398">
    <property type="protein sequence ID" value="CAD7635852.1"/>
    <property type="molecule type" value="Genomic_DNA"/>
</dbReference>
<dbReference type="PROSITE" id="PS00134">
    <property type="entry name" value="TRYPSIN_HIS"/>
    <property type="match status" value="1"/>
</dbReference>
<dbReference type="InterPro" id="IPR018114">
    <property type="entry name" value="TRYPSIN_HIS"/>
</dbReference>
<dbReference type="PROSITE" id="PS00135">
    <property type="entry name" value="TRYPSIN_SER"/>
    <property type="match status" value="1"/>
</dbReference>
<sequence>GVHAGGRADALDHKCASGIFFGHRISFFIDWLKHFIEPQMAASIDKIQPKKSNGSQSQGTVPPPHIEIGNYPLLNSPTCGLRKVNGGTQSRIVAGDMASVGEFPWMASIQYVGNNGSQPHTFVCGGALIADQWVITAKHCFLEYRPPITHVNQFVVYLGAFHRNGSTQEMRETATDFYLYPDYDLALIRLSRHVVPIVRSGNYLVNSVCVPKEKQLNSAPEFVWISGFGVIDTEAQFPTITLRKANLAIDSYTDCLSRNFDMHFICGTETAQYPCYGDSGSPVVQFVSGRAVLVGVNIGGKADAHDHKCGGGTFVGHRISFFIDWLKHFIEPQIVPITDSGKQPKESNGSQNIITIECIDNDINCGLSRLEGQKFIVGGSDVSAGRFPFMASIQKPSNPMIDPIDWKWTHSCGATVIDKRWLLTAAHCLEERHVHPESNELRLVLGTIDLSKTGLTYSVDRFVIHGCYDSDIIMNDIALIRTSQDIIPVLNRMSVVGTVCLPESDAKPTVPELYELGWGLNETYGTRTAQVLQKAKTYLFSEQYCLYAEYYSNIGLTGFWAPLGYKICVRNSDTSACNGDSGGPLFQIVEGRAVQLGITSHGTGNIVSDTLGFRCFRNEPVLYTRVSKYIDWIQSVVNEYQNLTQIPAKCL</sequence>
<dbReference type="Pfam" id="PF00089">
    <property type="entry name" value="Trypsin"/>
    <property type="match status" value="2"/>
</dbReference>
<dbReference type="PANTHER" id="PTHR24252:SF7">
    <property type="entry name" value="HYALIN"/>
    <property type="match status" value="1"/>
</dbReference>
<gene>
    <name evidence="4" type="ORF">OSB1V03_LOCUS16243</name>
</gene>
<dbReference type="Proteomes" id="UP000759131">
    <property type="component" value="Unassembled WGS sequence"/>
</dbReference>
<dbReference type="FunFam" id="2.40.10.10:FF:000068">
    <property type="entry name" value="transmembrane protease serine 2"/>
    <property type="match status" value="1"/>
</dbReference>
<dbReference type="SUPFAM" id="SSF50494">
    <property type="entry name" value="Trypsin-like serine proteases"/>
    <property type="match status" value="2"/>
</dbReference>
<dbReference type="InterPro" id="IPR033116">
    <property type="entry name" value="TRYPSIN_SER"/>
</dbReference>
<dbReference type="Gene3D" id="2.40.10.10">
    <property type="entry name" value="Trypsin-like serine proteases"/>
    <property type="match status" value="2"/>
</dbReference>
<dbReference type="PANTHER" id="PTHR24252">
    <property type="entry name" value="ACROSIN-RELATED"/>
    <property type="match status" value="1"/>
</dbReference>
<dbReference type="PROSITE" id="PS50240">
    <property type="entry name" value="TRYPSIN_DOM"/>
    <property type="match status" value="2"/>
</dbReference>
<dbReference type="EMBL" id="CAJPIZ010017823">
    <property type="protein sequence ID" value="CAG2116282.1"/>
    <property type="molecule type" value="Genomic_DNA"/>
</dbReference>
<organism evidence="4">
    <name type="scientific">Medioppia subpectinata</name>
    <dbReference type="NCBI Taxonomy" id="1979941"/>
    <lineage>
        <taxon>Eukaryota</taxon>
        <taxon>Metazoa</taxon>
        <taxon>Ecdysozoa</taxon>
        <taxon>Arthropoda</taxon>
        <taxon>Chelicerata</taxon>
        <taxon>Arachnida</taxon>
        <taxon>Acari</taxon>
        <taxon>Acariformes</taxon>
        <taxon>Sarcoptiformes</taxon>
        <taxon>Oribatida</taxon>
        <taxon>Brachypylina</taxon>
        <taxon>Oppioidea</taxon>
        <taxon>Oppiidae</taxon>
        <taxon>Medioppia</taxon>
    </lineage>
</organism>
<dbReference type="AlphaFoldDB" id="A0A7R9L694"/>
<feature type="domain" description="Peptidase S1" evidence="3">
    <location>
        <begin position="92"/>
        <end position="331"/>
    </location>
</feature>